<dbReference type="Pfam" id="PF02082">
    <property type="entry name" value="Rrf2"/>
    <property type="match status" value="1"/>
</dbReference>
<organism evidence="2 3">
    <name type="scientific">Tumebacillus avium</name>
    <dbReference type="NCBI Taxonomy" id="1903704"/>
    <lineage>
        <taxon>Bacteria</taxon>
        <taxon>Bacillati</taxon>
        <taxon>Bacillota</taxon>
        <taxon>Bacilli</taxon>
        <taxon>Bacillales</taxon>
        <taxon>Alicyclobacillaceae</taxon>
        <taxon>Tumebacillus</taxon>
    </lineage>
</organism>
<dbReference type="KEGG" id="tum:CBW65_22325"/>
<dbReference type="PANTHER" id="PTHR33221">
    <property type="entry name" value="WINGED HELIX-TURN-HELIX TRANSCRIPTIONAL REGULATOR, RRF2 FAMILY"/>
    <property type="match status" value="1"/>
</dbReference>
<protein>
    <submittedName>
        <fullName evidence="2">AsnC family transcriptional regulator</fullName>
    </submittedName>
</protein>
<dbReference type="GO" id="GO:0003700">
    <property type="term" value="F:DNA-binding transcription factor activity"/>
    <property type="evidence" value="ECO:0007669"/>
    <property type="project" value="TreeGrafter"/>
</dbReference>
<dbReference type="GO" id="GO:0003677">
    <property type="term" value="F:DNA binding"/>
    <property type="evidence" value="ECO:0007669"/>
    <property type="project" value="UniProtKB-KW"/>
</dbReference>
<dbReference type="Gene3D" id="1.10.10.10">
    <property type="entry name" value="Winged helix-like DNA-binding domain superfamily/Winged helix DNA-binding domain"/>
    <property type="match status" value="1"/>
</dbReference>
<keyword evidence="3" id="KW-1185">Reference proteome</keyword>
<sequence length="150" mass="16475">MKLSSRGHYGLMAMTYLAQKADGGPTPIKQIASAEEIPEQYLEQIFVELRKAGLVTSVRGARGGYRLGRAPEEINVGQVVKVLEGEIAPVECLHSSEEDAELCCSKTDYCTTKVVWEKLRDTMVAVLDDITLHDIVTGSAKLYTQKQSAE</sequence>
<dbReference type="InterPro" id="IPR036390">
    <property type="entry name" value="WH_DNA-bd_sf"/>
</dbReference>
<dbReference type="InterPro" id="IPR036388">
    <property type="entry name" value="WH-like_DNA-bd_sf"/>
</dbReference>
<dbReference type="NCBIfam" id="TIGR00738">
    <property type="entry name" value="rrf2_super"/>
    <property type="match status" value="1"/>
</dbReference>
<proteinExistence type="predicted"/>
<dbReference type="EMBL" id="CP021434">
    <property type="protein sequence ID" value="ARU63423.1"/>
    <property type="molecule type" value="Genomic_DNA"/>
</dbReference>
<name>A0A1Y0IVK5_9BACL</name>
<dbReference type="PROSITE" id="PS01332">
    <property type="entry name" value="HTH_RRF2_1"/>
    <property type="match status" value="1"/>
</dbReference>
<reference evidence="3" key="1">
    <citation type="submission" date="2017-05" db="EMBL/GenBank/DDBJ databases">
        <authorList>
            <person name="Sung H."/>
        </authorList>
    </citation>
    <scope>NUCLEOTIDE SEQUENCE [LARGE SCALE GENOMIC DNA]</scope>
    <source>
        <strain evidence="3">AR23208</strain>
    </source>
</reference>
<dbReference type="PROSITE" id="PS51197">
    <property type="entry name" value="HTH_RRF2_2"/>
    <property type="match status" value="1"/>
</dbReference>
<dbReference type="GO" id="GO:0005829">
    <property type="term" value="C:cytosol"/>
    <property type="evidence" value="ECO:0007669"/>
    <property type="project" value="TreeGrafter"/>
</dbReference>
<dbReference type="SUPFAM" id="SSF46785">
    <property type="entry name" value="Winged helix' DNA-binding domain"/>
    <property type="match status" value="1"/>
</dbReference>
<dbReference type="InterPro" id="IPR030489">
    <property type="entry name" value="TR_Rrf2-type_CS"/>
</dbReference>
<dbReference type="InterPro" id="IPR000944">
    <property type="entry name" value="Tscrpt_reg_Rrf2"/>
</dbReference>
<dbReference type="AlphaFoldDB" id="A0A1Y0IVK5"/>
<keyword evidence="1" id="KW-0238">DNA-binding</keyword>
<evidence type="ECO:0000313" key="3">
    <source>
        <dbReference type="Proteomes" id="UP000195437"/>
    </source>
</evidence>
<dbReference type="OrthoDB" id="9808360at2"/>
<evidence type="ECO:0000256" key="1">
    <source>
        <dbReference type="ARBA" id="ARBA00023125"/>
    </source>
</evidence>
<gene>
    <name evidence="2" type="ORF">CBW65_22325</name>
</gene>
<dbReference type="RefSeq" id="WP_087458767.1">
    <property type="nucleotide sequence ID" value="NZ_CP021434.1"/>
</dbReference>
<dbReference type="PANTHER" id="PTHR33221:SF5">
    <property type="entry name" value="HTH-TYPE TRANSCRIPTIONAL REGULATOR ISCR"/>
    <property type="match status" value="1"/>
</dbReference>
<dbReference type="Proteomes" id="UP000195437">
    <property type="component" value="Chromosome"/>
</dbReference>
<evidence type="ECO:0000313" key="2">
    <source>
        <dbReference type="EMBL" id="ARU63423.1"/>
    </source>
</evidence>
<accession>A0A1Y0IVK5</accession>